<comment type="caution">
    <text evidence="2">The sequence shown here is derived from an EMBL/GenBank/DDBJ whole genome shotgun (WGS) entry which is preliminary data.</text>
</comment>
<reference evidence="3" key="1">
    <citation type="submission" date="2015-12" db="EMBL/GenBank/DDBJ databases">
        <authorList>
            <person name="Lodha T.D."/>
            <person name="Chintalapati S."/>
            <person name="Chintalapati V.R."/>
            <person name="Sravanthi T."/>
        </authorList>
    </citation>
    <scope>NUCLEOTIDE SEQUENCE [LARGE SCALE GENOMIC DNA]</scope>
    <source>
        <strain evidence="3">JC133</strain>
    </source>
</reference>
<evidence type="ECO:0000256" key="1">
    <source>
        <dbReference type="SAM" id="SignalP"/>
    </source>
</evidence>
<name>A0A2S4JWW0_9SPIO</name>
<protein>
    <recommendedName>
        <fullName evidence="4">Phosphate/phosphite/phosphonate ABC transporter substrate-binding protein</fullName>
    </recommendedName>
</protein>
<feature type="chain" id="PRO_5015397691" description="Phosphate/phosphite/phosphonate ABC transporter substrate-binding protein" evidence="1">
    <location>
        <begin position="21"/>
        <end position="293"/>
    </location>
</feature>
<evidence type="ECO:0008006" key="4">
    <source>
        <dbReference type="Google" id="ProtNLM"/>
    </source>
</evidence>
<dbReference type="EMBL" id="LPWH01000050">
    <property type="protein sequence ID" value="POR04017.1"/>
    <property type="molecule type" value="Genomic_DNA"/>
</dbReference>
<gene>
    <name evidence="2" type="ORF">AU468_04170</name>
</gene>
<evidence type="ECO:0000313" key="2">
    <source>
        <dbReference type="EMBL" id="POR04017.1"/>
    </source>
</evidence>
<organism evidence="2 3">
    <name type="scientific">Alkalispirochaeta sphaeroplastigenens</name>
    <dbReference type="NCBI Taxonomy" id="1187066"/>
    <lineage>
        <taxon>Bacteria</taxon>
        <taxon>Pseudomonadati</taxon>
        <taxon>Spirochaetota</taxon>
        <taxon>Spirochaetia</taxon>
        <taxon>Spirochaetales</taxon>
        <taxon>Spirochaetaceae</taxon>
        <taxon>Alkalispirochaeta</taxon>
    </lineage>
</organism>
<feature type="signal peptide" evidence="1">
    <location>
        <begin position="1"/>
        <end position="20"/>
    </location>
</feature>
<keyword evidence="1" id="KW-0732">Signal</keyword>
<dbReference type="Pfam" id="PF12974">
    <property type="entry name" value="Phosphonate-bd"/>
    <property type="match status" value="1"/>
</dbReference>
<sequence>MKLLVLAGILCCGTLPCLSAQGEAPFFVGVPALESGRNVYTLWRPMIDKIAGHTERDIRLVIEFSQSSLLEGLRTRRLDLAILDPISAYHLSRHVDTELLAEVTFGGCAGEAGSVRRFALIVPSRSRFFLPHHTEGLAVSVPAPAAHPSAVAFAALIYKDIGLPLPRFEYADTENSILKGVSYSHLGVGLISSHHLEDPELSEFAERVRVIHMSDEAPPWFVVGRSDSIGRTHRQVVAELLSYGCGDNGQSGLSATPQFHSPSPSANFPDSPLFRRAVKAFDLIDGNGHVSSD</sequence>
<accession>A0A2S4JWW0</accession>
<dbReference type="Proteomes" id="UP000237350">
    <property type="component" value="Unassembled WGS sequence"/>
</dbReference>
<dbReference type="Gene3D" id="3.40.190.10">
    <property type="entry name" value="Periplasmic binding protein-like II"/>
    <property type="match status" value="1"/>
</dbReference>
<evidence type="ECO:0000313" key="3">
    <source>
        <dbReference type="Proteomes" id="UP000237350"/>
    </source>
</evidence>
<dbReference type="AlphaFoldDB" id="A0A2S4JWW0"/>
<proteinExistence type="predicted"/>
<keyword evidence="3" id="KW-1185">Reference proteome</keyword>